<proteinExistence type="predicted"/>
<dbReference type="AlphaFoldDB" id="A0AAD3SZ71"/>
<keyword evidence="2" id="KW-1185">Reference proteome</keyword>
<dbReference type="EMBL" id="BSYO01000020">
    <property type="protein sequence ID" value="GMH19262.1"/>
    <property type="molecule type" value="Genomic_DNA"/>
</dbReference>
<gene>
    <name evidence="1" type="ORF">Nepgr_021103</name>
</gene>
<protein>
    <submittedName>
        <fullName evidence="1">Uncharacterized protein</fullName>
    </submittedName>
</protein>
<evidence type="ECO:0000313" key="1">
    <source>
        <dbReference type="EMBL" id="GMH19262.1"/>
    </source>
</evidence>
<accession>A0AAD3SZ71</accession>
<comment type="caution">
    <text evidence="1">The sequence shown here is derived from an EMBL/GenBank/DDBJ whole genome shotgun (WGS) entry which is preliminary data.</text>
</comment>
<evidence type="ECO:0000313" key="2">
    <source>
        <dbReference type="Proteomes" id="UP001279734"/>
    </source>
</evidence>
<dbReference type="Proteomes" id="UP001279734">
    <property type="component" value="Unassembled WGS sequence"/>
</dbReference>
<sequence>MSIHCSQGVLDLDGPSAVPHVIIDPSPSVPPPADVEAMDSFAPSSSPRFHSSYANQLRKAIGAICHDTRISSFAEVLSCGLGADSVGLSGAGVVPVSLWLIMDEDRKEAFGPEDASIRLNLLVAGYDAAAVAPVPSNLVPELGCVDDIATELSICPPDGQFGLRKMVGLGCGWMGLAEVDGDADVGSCQFCLIWFCGLGWLHWLDGVC</sequence>
<reference evidence="1" key="1">
    <citation type="submission" date="2023-05" db="EMBL/GenBank/DDBJ databases">
        <title>Nepenthes gracilis genome sequencing.</title>
        <authorList>
            <person name="Fukushima K."/>
        </authorList>
    </citation>
    <scope>NUCLEOTIDE SEQUENCE</scope>
    <source>
        <strain evidence="1">SING2019-196</strain>
    </source>
</reference>
<name>A0AAD3SZ71_NEPGR</name>
<organism evidence="1 2">
    <name type="scientific">Nepenthes gracilis</name>
    <name type="common">Slender pitcher plant</name>
    <dbReference type="NCBI Taxonomy" id="150966"/>
    <lineage>
        <taxon>Eukaryota</taxon>
        <taxon>Viridiplantae</taxon>
        <taxon>Streptophyta</taxon>
        <taxon>Embryophyta</taxon>
        <taxon>Tracheophyta</taxon>
        <taxon>Spermatophyta</taxon>
        <taxon>Magnoliopsida</taxon>
        <taxon>eudicotyledons</taxon>
        <taxon>Gunneridae</taxon>
        <taxon>Pentapetalae</taxon>
        <taxon>Caryophyllales</taxon>
        <taxon>Nepenthaceae</taxon>
        <taxon>Nepenthes</taxon>
    </lineage>
</organism>